<feature type="compositionally biased region" description="Basic residues" evidence="1">
    <location>
        <begin position="231"/>
        <end position="240"/>
    </location>
</feature>
<organism evidence="3 4">
    <name type="scientific">Calicophoron daubneyi</name>
    <name type="common">Rumen fluke</name>
    <name type="synonym">Paramphistomum daubneyi</name>
    <dbReference type="NCBI Taxonomy" id="300641"/>
    <lineage>
        <taxon>Eukaryota</taxon>
        <taxon>Metazoa</taxon>
        <taxon>Spiralia</taxon>
        <taxon>Lophotrochozoa</taxon>
        <taxon>Platyhelminthes</taxon>
        <taxon>Trematoda</taxon>
        <taxon>Digenea</taxon>
        <taxon>Plagiorchiida</taxon>
        <taxon>Pronocephalata</taxon>
        <taxon>Paramphistomoidea</taxon>
        <taxon>Paramphistomidae</taxon>
        <taxon>Calicophoron</taxon>
    </lineage>
</organism>
<dbReference type="GO" id="GO:0005730">
    <property type="term" value="C:nucleolus"/>
    <property type="evidence" value="ECO:0007669"/>
    <property type="project" value="TreeGrafter"/>
</dbReference>
<dbReference type="InterPro" id="IPR000467">
    <property type="entry name" value="G_patch_dom"/>
</dbReference>
<dbReference type="PANTHER" id="PTHR23149">
    <property type="entry name" value="G PATCH DOMAIN CONTAINING PROTEIN"/>
    <property type="match status" value="1"/>
</dbReference>
<comment type="caution">
    <text evidence="3">The sequence shown here is derived from an EMBL/GenBank/DDBJ whole genome shotgun (WGS) entry which is preliminary data.</text>
</comment>
<dbReference type="PROSITE" id="PS50174">
    <property type="entry name" value="G_PATCH"/>
    <property type="match status" value="1"/>
</dbReference>
<dbReference type="GO" id="GO:0010521">
    <property type="term" value="F:telomerase inhibitor activity"/>
    <property type="evidence" value="ECO:0007669"/>
    <property type="project" value="TreeGrafter"/>
</dbReference>
<evidence type="ECO:0000256" key="1">
    <source>
        <dbReference type="SAM" id="MobiDB-lite"/>
    </source>
</evidence>
<dbReference type="SMART" id="SM00443">
    <property type="entry name" value="G_patch"/>
    <property type="match status" value="1"/>
</dbReference>
<feature type="region of interest" description="Disordered" evidence="1">
    <location>
        <begin position="1"/>
        <end position="21"/>
    </location>
</feature>
<dbReference type="GO" id="GO:0003676">
    <property type="term" value="F:nucleic acid binding"/>
    <property type="evidence" value="ECO:0007669"/>
    <property type="project" value="InterPro"/>
</dbReference>
<sequence>MTLYNTGMLSEPRKKVRYSNNPNGNLWANDADGFGRKMLKKLGWSPGTGLGKNSDGISKPIKPSAQHTRKGLGRKLDYSLGDDKQLDDYAQLLKSLNEKHNAEKQITGSKSLEGLPRVSSSRMSYSKFVKAKDASKYNQKALAVILGEKQVSRSNEPAQDALSHGQSPVSPADPRKFGVKTVSSALSMTEYFKMRKSELALKRAGIPSPSVVADILQPTEDNKSETDACKSKKRRKKRRSSSPEVAEEVSHSNSDANKVESLSVLSALELEEAKSPEAVSNLRPDPPKIDLTAVDSLPPIPCDSPFARTNLLSISGYAPY</sequence>
<feature type="compositionally biased region" description="Basic and acidic residues" evidence="1">
    <location>
        <begin position="220"/>
        <end position="230"/>
    </location>
</feature>
<evidence type="ECO:0000313" key="4">
    <source>
        <dbReference type="Proteomes" id="UP001497525"/>
    </source>
</evidence>
<proteinExistence type="predicted"/>
<dbReference type="EMBL" id="CAXLJL010000367">
    <property type="protein sequence ID" value="CAL5136996.1"/>
    <property type="molecule type" value="Genomic_DNA"/>
</dbReference>
<feature type="region of interest" description="Disordered" evidence="1">
    <location>
        <begin position="45"/>
        <end position="71"/>
    </location>
</feature>
<protein>
    <recommendedName>
        <fullName evidence="2">G-patch domain-containing protein</fullName>
    </recommendedName>
</protein>
<dbReference type="InterPro" id="IPR050656">
    <property type="entry name" value="PINX1"/>
</dbReference>
<feature type="region of interest" description="Disordered" evidence="1">
    <location>
        <begin position="151"/>
        <end position="176"/>
    </location>
</feature>
<feature type="region of interest" description="Disordered" evidence="1">
    <location>
        <begin position="213"/>
        <end position="258"/>
    </location>
</feature>
<dbReference type="AlphaFoldDB" id="A0AAV2TKN9"/>
<dbReference type="Pfam" id="PF01585">
    <property type="entry name" value="G-patch"/>
    <property type="match status" value="1"/>
</dbReference>
<dbReference type="PANTHER" id="PTHR23149:SF27">
    <property type="entry name" value="PIN2_TERF1-INTERACTING TELOMERASE INHIBITOR 1"/>
    <property type="match status" value="1"/>
</dbReference>
<feature type="domain" description="G-patch" evidence="2">
    <location>
        <begin position="31"/>
        <end position="77"/>
    </location>
</feature>
<dbReference type="Proteomes" id="UP001497525">
    <property type="component" value="Unassembled WGS sequence"/>
</dbReference>
<reference evidence="3" key="1">
    <citation type="submission" date="2024-06" db="EMBL/GenBank/DDBJ databases">
        <authorList>
            <person name="Liu X."/>
            <person name="Lenzi L."/>
            <person name="Haldenby T S."/>
            <person name="Uol C."/>
        </authorList>
    </citation>
    <scope>NUCLEOTIDE SEQUENCE</scope>
</reference>
<gene>
    <name evidence="3" type="ORF">CDAUBV1_LOCUS11277</name>
</gene>
<evidence type="ECO:0000313" key="3">
    <source>
        <dbReference type="EMBL" id="CAL5136996.1"/>
    </source>
</evidence>
<accession>A0AAV2TKN9</accession>
<evidence type="ECO:0000259" key="2">
    <source>
        <dbReference type="PROSITE" id="PS50174"/>
    </source>
</evidence>
<name>A0AAV2TKN9_CALDB</name>